<evidence type="ECO:0000313" key="2">
    <source>
        <dbReference type="Proteomes" id="UP000198752"/>
    </source>
</evidence>
<accession>A0A1I2SV41</accession>
<proteinExistence type="predicted"/>
<name>A0A1I2SV41_9BACL</name>
<dbReference type="RefSeq" id="WP_093672604.1">
    <property type="nucleotide sequence ID" value="NZ_FOOY01000013.1"/>
</dbReference>
<protein>
    <submittedName>
        <fullName evidence="1">Uncharacterized protein</fullName>
    </submittedName>
</protein>
<sequence length="146" mass="17140">MVMQFLNAPYDKYQKGPLVIYLSKEHKFRHVAFIDDRLVRLNGTWQNNEEKLDAAIHAYKMRIIQELHSLIGKAMTSSDLNQRCMHVIKCDSYFMYDTWMTASRDHHYSYIKHDFPEPVKFHVFFDILVEAGLVGSILVATHVTMS</sequence>
<organism evidence="1 2">
    <name type="scientific">Sporolactobacillus nakayamae</name>
    <dbReference type="NCBI Taxonomy" id="269670"/>
    <lineage>
        <taxon>Bacteria</taxon>
        <taxon>Bacillati</taxon>
        <taxon>Bacillota</taxon>
        <taxon>Bacilli</taxon>
        <taxon>Bacillales</taxon>
        <taxon>Sporolactobacillaceae</taxon>
        <taxon>Sporolactobacillus</taxon>
    </lineage>
</organism>
<gene>
    <name evidence="1" type="ORF">SAMN02982927_02037</name>
</gene>
<dbReference type="Proteomes" id="UP000198752">
    <property type="component" value="Unassembled WGS sequence"/>
</dbReference>
<dbReference type="AlphaFoldDB" id="A0A1I2SV41"/>
<evidence type="ECO:0000313" key="1">
    <source>
        <dbReference type="EMBL" id="SFG55729.1"/>
    </source>
</evidence>
<keyword evidence="2" id="KW-1185">Reference proteome</keyword>
<reference evidence="2" key="1">
    <citation type="submission" date="2016-10" db="EMBL/GenBank/DDBJ databases">
        <authorList>
            <person name="Varghese N."/>
            <person name="Submissions S."/>
        </authorList>
    </citation>
    <scope>NUCLEOTIDE SEQUENCE [LARGE SCALE GENOMIC DNA]</scope>
    <source>
        <strain evidence="2">ATCC 700379</strain>
    </source>
</reference>
<dbReference type="EMBL" id="FOOY01000013">
    <property type="protein sequence ID" value="SFG55729.1"/>
    <property type="molecule type" value="Genomic_DNA"/>
</dbReference>